<dbReference type="KEGG" id="gey:QMQ05_03440"/>
<name>A0AAU6WFR0_9MICC</name>
<dbReference type="InterPro" id="IPR009097">
    <property type="entry name" value="Cyclic_Pdiesterase"/>
</dbReference>
<dbReference type="Pfam" id="PF13563">
    <property type="entry name" value="2_5_RNA_ligase2"/>
    <property type="match status" value="1"/>
</dbReference>
<dbReference type="AlphaFoldDB" id="A0AAU6WFR0"/>
<proteinExistence type="predicted"/>
<dbReference type="EMBL" id="CP125942">
    <property type="protein sequence ID" value="XAO46600.1"/>
    <property type="molecule type" value="Genomic_DNA"/>
</dbReference>
<dbReference type="SUPFAM" id="SSF55144">
    <property type="entry name" value="LigT-like"/>
    <property type="match status" value="1"/>
</dbReference>
<keyword evidence="2" id="KW-1185">Reference proteome</keyword>
<gene>
    <name evidence="1" type="ORF">QMQ05_03440</name>
</gene>
<dbReference type="PANTHER" id="PTHR40037">
    <property type="entry name" value="PHOSPHOESTERASE YJCG-RELATED"/>
    <property type="match status" value="1"/>
</dbReference>
<evidence type="ECO:0000313" key="2">
    <source>
        <dbReference type="Proteomes" id="UP001486888"/>
    </source>
</evidence>
<dbReference type="GO" id="GO:0016874">
    <property type="term" value="F:ligase activity"/>
    <property type="evidence" value="ECO:0007669"/>
    <property type="project" value="UniProtKB-KW"/>
</dbReference>
<evidence type="ECO:0000313" key="1">
    <source>
        <dbReference type="EMBL" id="XAO46600.1"/>
    </source>
</evidence>
<keyword evidence="1" id="KW-0436">Ligase</keyword>
<sequence length="172" mass="19334">MSIESRFTLGVVIPVPAPHRETLRTWRREYGGEATEPIAPHITLISGSYLNTWEKAATQVRRVAAASKPFEIRLGPAQSFRPKSDVVFLPLERGADECWALHQQLLGDALRHESDFAYHPHLTIAQNVPAAQLDAAQADLKDVQITFEVESIELFDTRSGQWNFSERISLQS</sequence>
<dbReference type="PANTHER" id="PTHR40037:SF1">
    <property type="entry name" value="PHOSPHOESTERASE SAOUHSC_00951-RELATED"/>
    <property type="match status" value="1"/>
</dbReference>
<dbReference type="Proteomes" id="UP001486888">
    <property type="component" value="Chromosome"/>
</dbReference>
<reference evidence="1 2" key="1">
    <citation type="submission" date="2023-05" db="EMBL/GenBank/DDBJ databases">
        <title>Glutamicibacter sp. B1, complete genome.</title>
        <authorList>
            <person name="Long Y.H."/>
            <person name="Fang T."/>
            <person name="Li X.Y."/>
        </authorList>
    </citation>
    <scope>NUCLEOTIDE SEQUENCE [LARGE SCALE GENOMIC DNA]</scope>
    <source>
        <strain evidence="1 2">B1</strain>
    </source>
</reference>
<organism evidence="1 2">
    <name type="scientific">Glutamicibacter ectropisis</name>
    <dbReference type="NCBI Taxonomy" id="3046593"/>
    <lineage>
        <taxon>Bacteria</taxon>
        <taxon>Bacillati</taxon>
        <taxon>Actinomycetota</taxon>
        <taxon>Actinomycetes</taxon>
        <taxon>Micrococcales</taxon>
        <taxon>Micrococcaceae</taxon>
        <taxon>Glutamicibacter</taxon>
    </lineage>
</organism>
<protein>
    <submittedName>
        <fullName evidence="1">2'-5' RNA ligase family protein</fullName>
    </submittedName>
</protein>
<accession>A0AAU6WFR0</accession>
<dbReference type="RefSeq" id="WP_345473032.1">
    <property type="nucleotide sequence ID" value="NZ_CP125942.1"/>
</dbReference>
<dbReference type="InterPro" id="IPR050580">
    <property type="entry name" value="2H_phosphoesterase_YjcG-like"/>
</dbReference>
<dbReference type="Gene3D" id="3.90.1140.10">
    <property type="entry name" value="Cyclic phosphodiesterase"/>
    <property type="match status" value="1"/>
</dbReference>